<name>A0ABN2Y7U7_9ACTN</name>
<evidence type="ECO:0000313" key="2">
    <source>
        <dbReference type="EMBL" id="GAA2123254.1"/>
    </source>
</evidence>
<keyword evidence="1" id="KW-1133">Transmembrane helix</keyword>
<sequence length="59" mass="6541">MPDDAARMGLDRNVPDGAWIHFVASLDGSRLSHKLVAWALLLLFAWGLLHQLGDVLRFG</sequence>
<keyword evidence="3" id="KW-1185">Reference proteome</keyword>
<feature type="transmembrane region" description="Helical" evidence="1">
    <location>
        <begin position="35"/>
        <end position="53"/>
    </location>
</feature>
<accession>A0ABN2Y7U7</accession>
<protein>
    <submittedName>
        <fullName evidence="2">Uncharacterized protein</fullName>
    </submittedName>
</protein>
<gene>
    <name evidence="2" type="ORF">GCM10009843_18860</name>
</gene>
<reference evidence="2 3" key="1">
    <citation type="journal article" date="2019" name="Int. J. Syst. Evol. Microbiol.">
        <title>The Global Catalogue of Microorganisms (GCM) 10K type strain sequencing project: providing services to taxonomists for standard genome sequencing and annotation.</title>
        <authorList>
            <consortium name="The Broad Institute Genomics Platform"/>
            <consortium name="The Broad Institute Genome Sequencing Center for Infectious Disease"/>
            <person name="Wu L."/>
            <person name="Ma J."/>
        </authorList>
    </citation>
    <scope>NUCLEOTIDE SEQUENCE [LARGE SCALE GENOMIC DNA]</scope>
    <source>
        <strain evidence="2 3">JCM 16021</strain>
    </source>
</reference>
<evidence type="ECO:0000313" key="3">
    <source>
        <dbReference type="Proteomes" id="UP001500575"/>
    </source>
</evidence>
<evidence type="ECO:0000256" key="1">
    <source>
        <dbReference type="SAM" id="Phobius"/>
    </source>
</evidence>
<keyword evidence="1" id="KW-0472">Membrane</keyword>
<dbReference type="Proteomes" id="UP001500575">
    <property type="component" value="Unassembled WGS sequence"/>
</dbReference>
<organism evidence="2 3">
    <name type="scientific">Nocardioides bigeumensis</name>
    <dbReference type="NCBI Taxonomy" id="433657"/>
    <lineage>
        <taxon>Bacteria</taxon>
        <taxon>Bacillati</taxon>
        <taxon>Actinomycetota</taxon>
        <taxon>Actinomycetes</taxon>
        <taxon>Propionibacteriales</taxon>
        <taxon>Nocardioidaceae</taxon>
        <taxon>Nocardioides</taxon>
    </lineage>
</organism>
<keyword evidence="1" id="KW-0812">Transmembrane</keyword>
<comment type="caution">
    <text evidence="2">The sequence shown here is derived from an EMBL/GenBank/DDBJ whole genome shotgun (WGS) entry which is preliminary data.</text>
</comment>
<proteinExistence type="predicted"/>
<dbReference type="EMBL" id="BAAAQQ010000011">
    <property type="protein sequence ID" value="GAA2123254.1"/>
    <property type="molecule type" value="Genomic_DNA"/>
</dbReference>